<evidence type="ECO:0000256" key="2">
    <source>
        <dbReference type="ARBA" id="ARBA00004328"/>
    </source>
</evidence>
<dbReference type="PIRSF" id="PIRSF003377">
    <property type="entry name" value="Polyoma_coat2"/>
    <property type="match status" value="1"/>
</dbReference>
<keyword evidence="7" id="KW-1048">Host nucleus</keyword>
<dbReference type="GO" id="GO:0005198">
    <property type="term" value="F:structural molecule activity"/>
    <property type="evidence" value="ECO:0007669"/>
    <property type="project" value="UniProtKB-UniRule"/>
</dbReference>
<dbReference type="GO" id="GO:0075732">
    <property type="term" value="P:viral penetration into host nucleus"/>
    <property type="evidence" value="ECO:0007669"/>
    <property type="project" value="UniProtKB-KW"/>
</dbReference>
<dbReference type="OrthoDB" id="6378at10239"/>
<dbReference type="GO" id="GO:0042025">
    <property type="term" value="C:host cell nucleus"/>
    <property type="evidence" value="ECO:0007669"/>
    <property type="project" value="UniProtKB-SubCell"/>
</dbReference>
<keyword evidence="15" id="KW-0449">Lipoprotein</keyword>
<evidence type="ECO:0000256" key="5">
    <source>
        <dbReference type="ARBA" id="ARBA00022524"/>
    </source>
</evidence>
<comment type="similarity">
    <text evidence="4 17">Belongs to the polyomaviruses capsid protein VP2 family.</text>
</comment>
<protein>
    <recommendedName>
        <fullName evidence="17">Minor capsid protein</fullName>
    </recommendedName>
</protein>
<keyword evidence="11" id="KW-0426">Late protein</keyword>
<dbReference type="InterPro" id="IPR001070">
    <property type="entry name" value="Polyoma_coat_VP2"/>
</dbReference>
<keyword evidence="9 17" id="KW-0946">Virion</keyword>
<keyword evidence="16" id="KW-1160">Virus entry into host cell</keyword>
<evidence type="ECO:0000313" key="19">
    <source>
        <dbReference type="Proteomes" id="UP000201543"/>
    </source>
</evidence>
<keyword evidence="14" id="KW-1038">Host endoplasmic reticulum</keyword>
<evidence type="ECO:0000256" key="10">
    <source>
        <dbReference type="ARBA" id="ARBA00022870"/>
    </source>
</evidence>
<dbReference type="GO" id="GO:0044167">
    <property type="term" value="C:host cell endoplasmic reticulum membrane"/>
    <property type="evidence" value="ECO:0007669"/>
    <property type="project" value="UniProtKB-SubCell"/>
</dbReference>
<accession>A0A220IG69</accession>
<evidence type="ECO:0000256" key="17">
    <source>
        <dbReference type="PIRNR" id="PIRNR003377"/>
    </source>
</evidence>
<evidence type="ECO:0000256" key="4">
    <source>
        <dbReference type="ARBA" id="ARBA00006444"/>
    </source>
</evidence>
<dbReference type="RefSeq" id="YP_009389280.1">
    <property type="nucleotide sequence ID" value="NC_035181.1"/>
</dbReference>
<evidence type="ECO:0000256" key="6">
    <source>
        <dbReference type="ARBA" id="ARBA00022561"/>
    </source>
</evidence>
<dbReference type="EMBL" id="KY612371">
    <property type="protein sequence ID" value="ASH97635.1"/>
    <property type="molecule type" value="Genomic_DNA"/>
</dbReference>
<organism evidence="18 19">
    <name type="scientific">Giant panda polyomavirus</name>
    <dbReference type="NCBI Taxonomy" id="2016463"/>
    <lineage>
        <taxon>Viruses</taxon>
        <taxon>Monodnaviria</taxon>
        <taxon>Shotokuvirae</taxon>
        <taxon>Cossaviricota</taxon>
        <taxon>Papovaviricetes</taxon>
        <taxon>Sepolyvirales</taxon>
        <taxon>Polyomaviridae</taxon>
        <taxon>Deltapolyomavirus</taxon>
        <taxon>Deltapolyomavirus ailuropodae</taxon>
    </lineage>
</organism>
<evidence type="ECO:0000313" key="18">
    <source>
        <dbReference type="EMBL" id="ASH97635.1"/>
    </source>
</evidence>
<dbReference type="GO" id="GO:0046718">
    <property type="term" value="P:symbiont entry into host cell"/>
    <property type="evidence" value="ECO:0007669"/>
    <property type="project" value="UniProtKB-KW"/>
</dbReference>
<keyword evidence="13" id="KW-0472">Membrane</keyword>
<keyword evidence="5" id="KW-1163">Viral penetration into host nucleus</keyword>
<name>A0A220IG69_9POLY</name>
<comment type="subcellular location">
    <subcellularLocation>
        <location evidence="3">Host endoplasmic reticulum membrane</location>
    </subcellularLocation>
    <subcellularLocation>
        <location evidence="1">Host nucleus</location>
    </subcellularLocation>
    <subcellularLocation>
        <location evidence="2">Virion</location>
    </subcellularLocation>
</comment>
<keyword evidence="6 17" id="KW-0167">Capsid protein</keyword>
<evidence type="ECO:0000256" key="13">
    <source>
        <dbReference type="ARBA" id="ARBA00023136"/>
    </source>
</evidence>
<evidence type="ECO:0000256" key="16">
    <source>
        <dbReference type="ARBA" id="ARBA00023296"/>
    </source>
</evidence>
<evidence type="ECO:0000256" key="11">
    <source>
        <dbReference type="ARBA" id="ARBA00022921"/>
    </source>
</evidence>
<keyword evidence="8" id="KW-0519">Myristate</keyword>
<keyword evidence="19" id="KW-1185">Reference proteome</keyword>
<dbReference type="GeneID" id="33349827"/>
<evidence type="ECO:0000256" key="9">
    <source>
        <dbReference type="ARBA" id="ARBA00022844"/>
    </source>
</evidence>
<keyword evidence="10" id="KW-1043">Host membrane</keyword>
<dbReference type="GO" id="GO:0003677">
    <property type="term" value="F:DNA binding"/>
    <property type="evidence" value="ECO:0007669"/>
    <property type="project" value="UniProtKB-KW"/>
</dbReference>
<dbReference type="GO" id="GO:0019028">
    <property type="term" value="C:viral capsid"/>
    <property type="evidence" value="ECO:0007669"/>
    <property type="project" value="UniProtKB-UniRule"/>
</dbReference>
<proteinExistence type="inferred from homology"/>
<evidence type="ECO:0000256" key="1">
    <source>
        <dbReference type="ARBA" id="ARBA00004147"/>
    </source>
</evidence>
<keyword evidence="12" id="KW-0238">DNA-binding</keyword>
<evidence type="ECO:0000256" key="12">
    <source>
        <dbReference type="ARBA" id="ARBA00023125"/>
    </source>
</evidence>
<dbReference type="Proteomes" id="UP000201543">
    <property type="component" value="Segment"/>
</dbReference>
<evidence type="ECO:0000256" key="3">
    <source>
        <dbReference type="ARBA" id="ARBA00004625"/>
    </source>
</evidence>
<dbReference type="Pfam" id="PF00761">
    <property type="entry name" value="Polyoma_coat2"/>
    <property type="match status" value="2"/>
</dbReference>
<sequence length="307" mass="33685">MGGVLSIVVDLFTLLPELSASTGFGIEAILAGEAAASVEAQVASLMLIETMGPLDALASLGLSAETFSLLSAMPGFFQDIVGLGVLFQTVSGASSLVAAGIQLGRHEVSVVNRNMALVPWIPQDLFDIYFPGVSSFSYVVNIVADWGESLFHSLARNIWDALMRESRAQITHATRELTLRGVQTFQDTMARVIERARWVVTNGPVHAYSAIEEYYRALPPINPAQARQLARRLEIKTPERLTIESPEESGEVVQRYEPPGGAFQRATPDWMLPLILGLYGDITPTWSSYLEHIEAEEDGPKKKRRKQ</sequence>
<reference evidence="18 19" key="1">
    <citation type="submission" date="2017-02" db="EMBL/GenBank/DDBJ databases">
        <title>A novel polyomavirus from the nasal cavity of a giant panda (Ailuropoda melanoleuca).</title>
        <authorList>
            <person name="Qi D."/>
            <person name="Zhang W."/>
        </authorList>
    </citation>
    <scope>NUCLEOTIDE SEQUENCE [LARGE SCALE GENOMIC DNA]</scope>
    <source>
        <strain evidence="18">GPPyV1</strain>
    </source>
</reference>
<evidence type="ECO:0000256" key="7">
    <source>
        <dbReference type="ARBA" id="ARBA00022562"/>
    </source>
</evidence>
<dbReference type="KEGG" id="vg:33349827"/>
<dbReference type="GO" id="GO:0043657">
    <property type="term" value="C:host cell"/>
    <property type="evidence" value="ECO:0007669"/>
    <property type="project" value="GOC"/>
</dbReference>
<evidence type="ECO:0000256" key="14">
    <source>
        <dbReference type="ARBA" id="ARBA00023184"/>
    </source>
</evidence>
<evidence type="ECO:0000256" key="8">
    <source>
        <dbReference type="ARBA" id="ARBA00022707"/>
    </source>
</evidence>
<evidence type="ECO:0000256" key="15">
    <source>
        <dbReference type="ARBA" id="ARBA00023288"/>
    </source>
</evidence>